<dbReference type="InParanoid" id="A0A2G5CUV4"/>
<dbReference type="InterPro" id="IPR000719">
    <property type="entry name" value="Prot_kinase_dom"/>
</dbReference>
<dbReference type="STRING" id="218851.A0A2G5CUV4"/>
<dbReference type="Gene3D" id="1.10.510.10">
    <property type="entry name" value="Transferase(Phosphotransferase) domain 1"/>
    <property type="match status" value="1"/>
</dbReference>
<dbReference type="InterPro" id="IPR052751">
    <property type="entry name" value="Plant_MAPKKK"/>
</dbReference>
<protein>
    <recommendedName>
        <fullName evidence="1">Protein kinase domain-containing protein</fullName>
    </recommendedName>
</protein>
<proteinExistence type="predicted"/>
<dbReference type="CDD" id="cd06606">
    <property type="entry name" value="STKc_MAPKKK"/>
    <property type="match status" value="1"/>
</dbReference>
<accession>A0A2G5CUV4</accession>
<dbReference type="SUPFAM" id="SSF56112">
    <property type="entry name" value="Protein kinase-like (PK-like)"/>
    <property type="match status" value="1"/>
</dbReference>
<dbReference type="GO" id="GO:0007165">
    <property type="term" value="P:signal transduction"/>
    <property type="evidence" value="ECO:0007669"/>
    <property type="project" value="TreeGrafter"/>
</dbReference>
<dbReference type="Pfam" id="PF00069">
    <property type="entry name" value="Pkinase"/>
    <property type="match status" value="1"/>
</dbReference>
<name>A0A2G5CUV4_AQUCA</name>
<organism evidence="2 3">
    <name type="scientific">Aquilegia coerulea</name>
    <name type="common">Rocky mountain columbine</name>
    <dbReference type="NCBI Taxonomy" id="218851"/>
    <lineage>
        <taxon>Eukaryota</taxon>
        <taxon>Viridiplantae</taxon>
        <taxon>Streptophyta</taxon>
        <taxon>Embryophyta</taxon>
        <taxon>Tracheophyta</taxon>
        <taxon>Spermatophyta</taxon>
        <taxon>Magnoliopsida</taxon>
        <taxon>Ranunculales</taxon>
        <taxon>Ranunculaceae</taxon>
        <taxon>Thalictroideae</taxon>
        <taxon>Aquilegia</taxon>
    </lineage>
</organism>
<dbReference type="PANTHER" id="PTHR48011:SF56">
    <property type="entry name" value="PROTEIN KINASE DOMAIN-CONTAINING PROTEIN"/>
    <property type="match status" value="1"/>
</dbReference>
<sequence>MEGGKTWIRVEIIGKGSYSTVSLAKSRTTRKRRSRRRSRINNEYGFHLEYPSLMAVKSAEISDSASLQKEREVLAELQQCPYIVRCYGEEFTDEKNGDMVYNLLLEYASGGTLAKHIKNSKEGGLSESEIKRYTRSILRGLQYIHENGYVHLDINPNNILLVPCLKKNNKRKRMRGSGFDVKIADFGIAKRFETCWKERWRENSCLVGTPEYMSPESITHYKQEPPADIWALGCVVAEMVTGKPALNRKQGEDIDSYLYKVASGLESPKIPSGMSKEGQDFLKRCFVRNSEFRWTAEMLLLHPFVAMGIDDVEEGEELVSPLEQERLVLVTSSESQQLHL</sequence>
<dbReference type="AlphaFoldDB" id="A0A2G5CUV4"/>
<evidence type="ECO:0000313" key="3">
    <source>
        <dbReference type="Proteomes" id="UP000230069"/>
    </source>
</evidence>
<dbReference type="OrthoDB" id="25592at2759"/>
<gene>
    <name evidence="2" type="ORF">AQUCO_03600016v1</name>
</gene>
<evidence type="ECO:0000259" key="1">
    <source>
        <dbReference type="PROSITE" id="PS50011"/>
    </source>
</evidence>
<keyword evidence="3" id="KW-1185">Reference proteome</keyword>
<dbReference type="EMBL" id="KZ305053">
    <property type="protein sequence ID" value="PIA35065.1"/>
    <property type="molecule type" value="Genomic_DNA"/>
</dbReference>
<dbReference type="InterPro" id="IPR011009">
    <property type="entry name" value="Kinase-like_dom_sf"/>
</dbReference>
<feature type="domain" description="Protein kinase" evidence="1">
    <location>
        <begin position="7"/>
        <end position="305"/>
    </location>
</feature>
<reference evidence="2 3" key="1">
    <citation type="submission" date="2017-09" db="EMBL/GenBank/DDBJ databases">
        <title>WGS assembly of Aquilegia coerulea Goldsmith.</title>
        <authorList>
            <person name="Hodges S."/>
            <person name="Kramer E."/>
            <person name="Nordborg M."/>
            <person name="Tomkins J."/>
            <person name="Borevitz J."/>
            <person name="Derieg N."/>
            <person name="Yan J."/>
            <person name="Mihaltcheva S."/>
            <person name="Hayes R.D."/>
            <person name="Rokhsar D."/>
        </authorList>
    </citation>
    <scope>NUCLEOTIDE SEQUENCE [LARGE SCALE GENOMIC DNA]</scope>
    <source>
        <strain evidence="3">cv. Goldsmith</strain>
    </source>
</reference>
<dbReference type="GO" id="GO:0005524">
    <property type="term" value="F:ATP binding"/>
    <property type="evidence" value="ECO:0007669"/>
    <property type="project" value="InterPro"/>
</dbReference>
<dbReference type="PANTHER" id="PTHR48011">
    <property type="entry name" value="CCR4-NOT TRANSCRIPTIONAL COMPLEX SUBUNIT CAF120-RELATED"/>
    <property type="match status" value="1"/>
</dbReference>
<dbReference type="PROSITE" id="PS50011">
    <property type="entry name" value="PROTEIN_KINASE_DOM"/>
    <property type="match status" value="1"/>
</dbReference>
<dbReference type="Proteomes" id="UP000230069">
    <property type="component" value="Unassembled WGS sequence"/>
</dbReference>
<evidence type="ECO:0000313" key="2">
    <source>
        <dbReference type="EMBL" id="PIA35065.1"/>
    </source>
</evidence>
<dbReference type="GO" id="GO:0004672">
    <property type="term" value="F:protein kinase activity"/>
    <property type="evidence" value="ECO:0007669"/>
    <property type="project" value="InterPro"/>
</dbReference>